<gene>
    <name evidence="1" type="ORF">OUZ56_005511</name>
</gene>
<protein>
    <submittedName>
        <fullName evidence="1">Uncharacterized protein</fullName>
    </submittedName>
</protein>
<proteinExistence type="predicted"/>
<comment type="caution">
    <text evidence="1">The sequence shown here is derived from an EMBL/GenBank/DDBJ whole genome shotgun (WGS) entry which is preliminary data.</text>
</comment>
<sequence length="124" mass="14000">MASRDPFLYRFAQNYRKLTKRQIYSPHHKVACLRKEKDPKPGNPEVGLRCVLKSIKQPKRSENPISTEEISTKAYTQQIQQLIAQNQATAQVVAAAARGAAALAPVAANQPYLRHREHDIPKDK</sequence>
<evidence type="ECO:0000313" key="2">
    <source>
        <dbReference type="Proteomes" id="UP001234178"/>
    </source>
</evidence>
<keyword evidence="2" id="KW-1185">Reference proteome</keyword>
<dbReference type="EMBL" id="JAOYFB010000001">
    <property type="protein sequence ID" value="KAK4003756.1"/>
    <property type="molecule type" value="Genomic_DNA"/>
</dbReference>
<name>A0ABQ9YT02_9CRUS</name>
<accession>A0ABQ9YT02</accession>
<evidence type="ECO:0000313" key="1">
    <source>
        <dbReference type="EMBL" id="KAK4003756.1"/>
    </source>
</evidence>
<organism evidence="1 2">
    <name type="scientific">Daphnia magna</name>
    <dbReference type="NCBI Taxonomy" id="35525"/>
    <lineage>
        <taxon>Eukaryota</taxon>
        <taxon>Metazoa</taxon>
        <taxon>Ecdysozoa</taxon>
        <taxon>Arthropoda</taxon>
        <taxon>Crustacea</taxon>
        <taxon>Branchiopoda</taxon>
        <taxon>Diplostraca</taxon>
        <taxon>Cladocera</taxon>
        <taxon>Anomopoda</taxon>
        <taxon>Daphniidae</taxon>
        <taxon>Daphnia</taxon>
    </lineage>
</organism>
<dbReference type="Proteomes" id="UP001234178">
    <property type="component" value="Unassembled WGS sequence"/>
</dbReference>
<reference evidence="1 2" key="1">
    <citation type="journal article" date="2023" name="Nucleic Acids Res.">
        <title>The hologenome of Daphnia magna reveals possible DNA methylation and microbiome-mediated evolution of the host genome.</title>
        <authorList>
            <person name="Chaturvedi A."/>
            <person name="Li X."/>
            <person name="Dhandapani V."/>
            <person name="Marshall H."/>
            <person name="Kissane S."/>
            <person name="Cuenca-Cambronero M."/>
            <person name="Asole G."/>
            <person name="Calvet F."/>
            <person name="Ruiz-Romero M."/>
            <person name="Marangio P."/>
            <person name="Guigo R."/>
            <person name="Rago D."/>
            <person name="Mirbahai L."/>
            <person name="Eastwood N."/>
            <person name="Colbourne J.K."/>
            <person name="Zhou J."/>
            <person name="Mallon E."/>
            <person name="Orsini L."/>
        </authorList>
    </citation>
    <scope>NUCLEOTIDE SEQUENCE [LARGE SCALE GENOMIC DNA]</scope>
    <source>
        <strain evidence="1">LRV0_1</strain>
    </source>
</reference>